<dbReference type="GO" id="GO:0020037">
    <property type="term" value="F:heme binding"/>
    <property type="evidence" value="ECO:0007669"/>
    <property type="project" value="TreeGrafter"/>
</dbReference>
<reference evidence="7 8" key="1">
    <citation type="journal article" date="2017" name="Curr. Biol.">
        <title>The Evolution of Venom by Co-option of Single-Copy Genes.</title>
        <authorList>
            <person name="Martinson E.O."/>
            <person name="Mrinalini"/>
            <person name="Kelkar Y.D."/>
            <person name="Chang C.H."/>
            <person name="Werren J.H."/>
        </authorList>
    </citation>
    <scope>NUCLEOTIDE SEQUENCE [LARGE SCALE GENOMIC DNA]</scope>
    <source>
        <strain evidence="7 8">Alberta</strain>
        <tissue evidence="7">Whole body</tissue>
    </source>
</reference>
<sequence length="475" mass="51920">MRAEKTARGEADGVTAVTTEGRGIVGPVKLYKRRWLMLALFILYSTSINGQWIEYSIISNIATRYYNVSNFAIDCTAMSYMFYYVIFIFPATYLLERIGIRRTLILGSCMSCLGAWIKTFAVAPDRFYVVLIGQSIVAITQVLMLPIPGRIAAKWFGSAELSTATSVGVFGTQLGVSVSFLFPPMLVKNHESIEDIGSDLSFLSLSIAIAATANLLLVGLLFQEEPELPPSETRALQKLIGCAEQSDEGFLPPMKRLFGNSSFLILCNSYGLSIGVLNAVATLLNQMFLVHFRNGEEDAGRIGLLIVVTGMVGSIVFGMILDKTHKFKETAVSVYALTFLGQIVFAAAMFLELKWMVYLAAVFLGFFMSGYLALGYEMAVEYTYPEAETLSAGVLNIANNVYGIVLVVLLSYGMDESGDVPVHVGLCLALMVGLVLTVMTKDEQRRQDARKTTGSSSVKFSDLPLVLETVKTVAT</sequence>
<dbReference type="GO" id="GO:0015232">
    <property type="term" value="F:heme transmembrane transporter activity"/>
    <property type="evidence" value="ECO:0007669"/>
    <property type="project" value="TreeGrafter"/>
</dbReference>
<comment type="subcellular location">
    <subcellularLocation>
        <location evidence="1">Membrane</location>
        <topology evidence="1">Multi-pass membrane protein</topology>
    </subcellularLocation>
</comment>
<dbReference type="PANTHER" id="PTHR10924">
    <property type="entry name" value="MAJOR FACILITATOR SUPERFAMILY PROTEIN-RELATED"/>
    <property type="match status" value="1"/>
</dbReference>
<dbReference type="EMBL" id="NNAY01001483">
    <property type="protein sequence ID" value="OXU23813.1"/>
    <property type="molecule type" value="Genomic_DNA"/>
</dbReference>
<gene>
    <name evidence="7" type="ORF">TSAR_005486</name>
</gene>
<dbReference type="InterPro" id="IPR036259">
    <property type="entry name" value="MFS_trans_sf"/>
</dbReference>
<dbReference type="InterPro" id="IPR049680">
    <property type="entry name" value="FLVCR1-2_SLC49-like"/>
</dbReference>
<keyword evidence="8" id="KW-1185">Reference proteome</keyword>
<dbReference type="InterPro" id="IPR020846">
    <property type="entry name" value="MFS_dom"/>
</dbReference>
<dbReference type="InterPro" id="IPR011701">
    <property type="entry name" value="MFS"/>
</dbReference>
<evidence type="ECO:0000256" key="3">
    <source>
        <dbReference type="ARBA" id="ARBA00022989"/>
    </source>
</evidence>
<evidence type="ECO:0000256" key="1">
    <source>
        <dbReference type="ARBA" id="ARBA00004141"/>
    </source>
</evidence>
<evidence type="ECO:0000259" key="6">
    <source>
        <dbReference type="PROSITE" id="PS50850"/>
    </source>
</evidence>
<feature type="transmembrane region" description="Helical" evidence="5">
    <location>
        <begin position="302"/>
        <end position="320"/>
    </location>
</feature>
<keyword evidence="2 5" id="KW-0812">Transmembrane</keyword>
<keyword evidence="4 5" id="KW-0472">Membrane</keyword>
<feature type="transmembrane region" description="Helical" evidence="5">
    <location>
        <begin position="394"/>
        <end position="414"/>
    </location>
</feature>
<keyword evidence="3 5" id="KW-1133">Transmembrane helix</keyword>
<accession>A0A232EZT3</accession>
<dbReference type="Proteomes" id="UP000215335">
    <property type="component" value="Unassembled WGS sequence"/>
</dbReference>
<evidence type="ECO:0000313" key="8">
    <source>
        <dbReference type="Proteomes" id="UP000215335"/>
    </source>
</evidence>
<dbReference type="Gene3D" id="1.20.1250.20">
    <property type="entry name" value="MFS general substrate transporter like domains"/>
    <property type="match status" value="2"/>
</dbReference>
<feature type="transmembrane region" description="Helical" evidence="5">
    <location>
        <begin position="127"/>
        <end position="147"/>
    </location>
</feature>
<dbReference type="GO" id="GO:0097037">
    <property type="term" value="P:heme export"/>
    <property type="evidence" value="ECO:0007669"/>
    <property type="project" value="TreeGrafter"/>
</dbReference>
<dbReference type="PROSITE" id="PS50850">
    <property type="entry name" value="MFS"/>
    <property type="match status" value="1"/>
</dbReference>
<evidence type="ECO:0000313" key="7">
    <source>
        <dbReference type="EMBL" id="OXU23813.1"/>
    </source>
</evidence>
<dbReference type="PANTHER" id="PTHR10924:SF4">
    <property type="entry name" value="GH15861P"/>
    <property type="match status" value="1"/>
</dbReference>
<feature type="transmembrane region" description="Helical" evidence="5">
    <location>
        <begin position="357"/>
        <end position="374"/>
    </location>
</feature>
<evidence type="ECO:0000256" key="5">
    <source>
        <dbReference type="SAM" id="Phobius"/>
    </source>
</evidence>
<feature type="transmembrane region" description="Helical" evidence="5">
    <location>
        <begin position="420"/>
        <end position="440"/>
    </location>
</feature>
<name>A0A232EZT3_9HYME</name>
<dbReference type="Pfam" id="PF07690">
    <property type="entry name" value="MFS_1"/>
    <property type="match status" value="1"/>
</dbReference>
<feature type="domain" description="Major facilitator superfamily (MFS) profile" evidence="6">
    <location>
        <begin position="35"/>
        <end position="445"/>
    </location>
</feature>
<dbReference type="OrthoDB" id="422206at2759"/>
<protein>
    <recommendedName>
        <fullName evidence="6">Major facilitator superfamily (MFS) profile domain-containing protein</fullName>
    </recommendedName>
</protein>
<comment type="caution">
    <text evidence="7">The sequence shown here is derived from an EMBL/GenBank/DDBJ whole genome shotgun (WGS) entry which is preliminary data.</text>
</comment>
<feature type="transmembrane region" description="Helical" evidence="5">
    <location>
        <begin position="35"/>
        <end position="58"/>
    </location>
</feature>
<feature type="transmembrane region" description="Helical" evidence="5">
    <location>
        <begin position="78"/>
        <end position="96"/>
    </location>
</feature>
<dbReference type="AlphaFoldDB" id="A0A232EZT3"/>
<evidence type="ECO:0000256" key="2">
    <source>
        <dbReference type="ARBA" id="ARBA00022692"/>
    </source>
</evidence>
<feature type="transmembrane region" description="Helical" evidence="5">
    <location>
        <begin position="332"/>
        <end position="351"/>
    </location>
</feature>
<dbReference type="SUPFAM" id="SSF103473">
    <property type="entry name" value="MFS general substrate transporter"/>
    <property type="match status" value="1"/>
</dbReference>
<dbReference type="GO" id="GO:0016020">
    <property type="term" value="C:membrane"/>
    <property type="evidence" value="ECO:0007669"/>
    <property type="project" value="UniProtKB-SubCell"/>
</dbReference>
<evidence type="ECO:0000256" key="4">
    <source>
        <dbReference type="ARBA" id="ARBA00023136"/>
    </source>
</evidence>
<proteinExistence type="predicted"/>
<feature type="transmembrane region" description="Helical" evidence="5">
    <location>
        <begin position="263"/>
        <end position="282"/>
    </location>
</feature>
<feature type="transmembrane region" description="Helical" evidence="5">
    <location>
        <begin position="202"/>
        <end position="222"/>
    </location>
</feature>
<organism evidence="7 8">
    <name type="scientific">Trichomalopsis sarcophagae</name>
    <dbReference type="NCBI Taxonomy" id="543379"/>
    <lineage>
        <taxon>Eukaryota</taxon>
        <taxon>Metazoa</taxon>
        <taxon>Ecdysozoa</taxon>
        <taxon>Arthropoda</taxon>
        <taxon>Hexapoda</taxon>
        <taxon>Insecta</taxon>
        <taxon>Pterygota</taxon>
        <taxon>Neoptera</taxon>
        <taxon>Endopterygota</taxon>
        <taxon>Hymenoptera</taxon>
        <taxon>Apocrita</taxon>
        <taxon>Proctotrupomorpha</taxon>
        <taxon>Chalcidoidea</taxon>
        <taxon>Pteromalidae</taxon>
        <taxon>Pteromalinae</taxon>
        <taxon>Trichomalopsis</taxon>
    </lineage>
</organism>